<evidence type="ECO:0000313" key="2">
    <source>
        <dbReference type="EMBL" id="KAJ9542048.1"/>
    </source>
</evidence>
<comment type="caution">
    <text evidence="2">The sequence shown here is derived from an EMBL/GenBank/DDBJ whole genome shotgun (WGS) entry which is preliminary data.</text>
</comment>
<dbReference type="Gene3D" id="1.20.1280.50">
    <property type="match status" value="1"/>
</dbReference>
<dbReference type="AlphaFoldDB" id="A0AA38T0S7"/>
<accession>A0AA38T0S7</accession>
<dbReference type="InterPro" id="IPR036047">
    <property type="entry name" value="F-box-like_dom_sf"/>
</dbReference>
<proteinExistence type="predicted"/>
<protein>
    <recommendedName>
        <fullName evidence="1">F-box domain-containing protein</fullName>
    </recommendedName>
</protein>
<gene>
    <name evidence="2" type="ORF">OSB04_028554</name>
</gene>
<dbReference type="InterPro" id="IPR001810">
    <property type="entry name" value="F-box_dom"/>
</dbReference>
<sequence length="489" mass="55521">MSPHLTFDLQIEIINRLPVKSLLQFRSVCKAWKSLIDSSHFIAGYNAPPDQPQHLMMSYKVREEEDNEVKYVGFVDDNTTFPQQKFFLTIPHLAREAIVIGSSHGLFCFKHYFPTFGTEIVLLWNPAIRKSIAIVVPNEVHPPFHYVIGFGVCPHTKDPKLVKVTYISHYSFMGRRSCFPCQQVMVFTLSSGKWRTSRSNLVPRKSIEFPTIASSHTVIGQFIYWFAVDGTKGFRNLIMSFDLSTDEFKEIHLPNGLRKAFLCISRLRDSLVLLDRYSNSTTDKQVCDVWMMEHGDPKAFTKLYTIKSPDASVLWTEGFRNNGEPIIVMHDDDEDEDVFSQCALVVYEPCLEHIMDLGIRGPRMSISSGNSYTYMESLLLLNHDDGHIVEVIIFTLRGDIPPCAASSSNGDSLNDSNGGDLQQVSDADGIDIEIEKLSKNHRRIPSKIAVQPSLQTLWGIWSSYKPVLGRNLNRRLSTPKDTMQCSGRE</sequence>
<dbReference type="SUPFAM" id="SSF81383">
    <property type="entry name" value="F-box domain"/>
    <property type="match status" value="1"/>
</dbReference>
<feature type="domain" description="F-box" evidence="1">
    <location>
        <begin position="5"/>
        <end position="45"/>
    </location>
</feature>
<dbReference type="CDD" id="cd22157">
    <property type="entry name" value="F-box_AtFBW1-like"/>
    <property type="match status" value="1"/>
</dbReference>
<dbReference type="Pfam" id="PF00646">
    <property type="entry name" value="F-box"/>
    <property type="match status" value="1"/>
</dbReference>
<dbReference type="Proteomes" id="UP001172457">
    <property type="component" value="Chromosome 7"/>
</dbReference>
<dbReference type="SMART" id="SM00256">
    <property type="entry name" value="FBOX"/>
    <property type="match status" value="1"/>
</dbReference>
<dbReference type="InterPro" id="IPR006527">
    <property type="entry name" value="F-box-assoc_dom_typ1"/>
</dbReference>
<dbReference type="InterPro" id="IPR050796">
    <property type="entry name" value="SCF_F-box_component"/>
</dbReference>
<dbReference type="InterPro" id="IPR017451">
    <property type="entry name" value="F-box-assoc_interact_dom"/>
</dbReference>
<evidence type="ECO:0000259" key="1">
    <source>
        <dbReference type="SMART" id="SM00256"/>
    </source>
</evidence>
<dbReference type="PANTHER" id="PTHR31672:SF10">
    <property type="entry name" value="F-BOX DOMAIN-CONTAINING PROTEIN"/>
    <property type="match status" value="1"/>
</dbReference>
<evidence type="ECO:0000313" key="3">
    <source>
        <dbReference type="Proteomes" id="UP001172457"/>
    </source>
</evidence>
<dbReference type="PANTHER" id="PTHR31672">
    <property type="entry name" value="BNACNNG10540D PROTEIN"/>
    <property type="match status" value="1"/>
</dbReference>
<reference evidence="2" key="1">
    <citation type="submission" date="2023-03" db="EMBL/GenBank/DDBJ databases">
        <title>Chromosome-scale reference genome and RAD-based genetic map of yellow starthistle (Centaurea solstitialis) reveal putative structural variation and QTLs associated with invader traits.</title>
        <authorList>
            <person name="Reatini B."/>
            <person name="Cang F.A."/>
            <person name="Jiang Q."/>
            <person name="Mckibben M.T.W."/>
            <person name="Barker M.S."/>
            <person name="Rieseberg L.H."/>
            <person name="Dlugosch K.M."/>
        </authorList>
    </citation>
    <scope>NUCLEOTIDE SEQUENCE</scope>
    <source>
        <strain evidence="2">CAN-66</strain>
        <tissue evidence="2">Leaf</tissue>
    </source>
</reference>
<dbReference type="Pfam" id="PF07734">
    <property type="entry name" value="FBA_1"/>
    <property type="match status" value="1"/>
</dbReference>
<dbReference type="EMBL" id="JARYMX010000007">
    <property type="protein sequence ID" value="KAJ9542048.1"/>
    <property type="molecule type" value="Genomic_DNA"/>
</dbReference>
<keyword evidence="3" id="KW-1185">Reference proteome</keyword>
<name>A0AA38T0S7_9ASTR</name>
<organism evidence="2 3">
    <name type="scientific">Centaurea solstitialis</name>
    <name type="common">yellow star-thistle</name>
    <dbReference type="NCBI Taxonomy" id="347529"/>
    <lineage>
        <taxon>Eukaryota</taxon>
        <taxon>Viridiplantae</taxon>
        <taxon>Streptophyta</taxon>
        <taxon>Embryophyta</taxon>
        <taxon>Tracheophyta</taxon>
        <taxon>Spermatophyta</taxon>
        <taxon>Magnoliopsida</taxon>
        <taxon>eudicotyledons</taxon>
        <taxon>Gunneridae</taxon>
        <taxon>Pentapetalae</taxon>
        <taxon>asterids</taxon>
        <taxon>campanulids</taxon>
        <taxon>Asterales</taxon>
        <taxon>Asteraceae</taxon>
        <taxon>Carduoideae</taxon>
        <taxon>Cardueae</taxon>
        <taxon>Centaureinae</taxon>
        <taxon>Centaurea</taxon>
    </lineage>
</organism>
<dbReference type="NCBIfam" id="TIGR01640">
    <property type="entry name" value="F_box_assoc_1"/>
    <property type="match status" value="1"/>
</dbReference>